<dbReference type="FunFam" id="1.20.120.1750:FF:000019">
    <property type="entry name" value="RBR-type E3 ubiquitin transferase"/>
    <property type="match status" value="1"/>
</dbReference>
<gene>
    <name evidence="17" type="ORF">RchiOBHm_Chr5g0060891</name>
</gene>
<dbReference type="FunFam" id="3.30.40.10:FF:000230">
    <property type="entry name" value="RBR-type E3 ubiquitin transferase"/>
    <property type="match status" value="1"/>
</dbReference>
<feature type="domain" description="RING-type" evidence="15">
    <location>
        <begin position="294"/>
        <end position="338"/>
    </location>
</feature>
<protein>
    <recommendedName>
        <fullName evidence="6">RBR-type E3 ubiquitin transferase</fullName>
        <ecNumber evidence="6">2.3.2.31</ecNumber>
    </recommendedName>
</protein>
<evidence type="ECO:0000256" key="13">
    <source>
        <dbReference type="PROSITE-ProRule" id="PRU00175"/>
    </source>
</evidence>
<dbReference type="InterPro" id="IPR031127">
    <property type="entry name" value="E3_UB_ligase_RBR"/>
</dbReference>
<accession>A0A2P6QHS5</accession>
<comment type="caution">
    <text evidence="17">The sequence shown here is derived from an EMBL/GenBank/DDBJ whole genome shotgun (WGS) entry which is preliminary data.</text>
</comment>
<dbReference type="Gene3D" id="1.20.120.1750">
    <property type="match status" value="1"/>
</dbReference>
<dbReference type="InterPro" id="IPR017907">
    <property type="entry name" value="Znf_RING_CS"/>
</dbReference>
<comment type="function">
    <text evidence="3">Might act as an E3 ubiquitin-protein ligase, or as part of E3 complex, which accepts ubiquitin from specific E2 ubiquitin-conjugating enzymes and then transfers it to substrates.</text>
</comment>
<dbReference type="GO" id="GO:0061630">
    <property type="term" value="F:ubiquitin protein ligase activity"/>
    <property type="evidence" value="ECO:0007669"/>
    <property type="project" value="UniProtKB-EC"/>
</dbReference>
<feature type="compositionally biased region" description="Acidic residues" evidence="14">
    <location>
        <begin position="573"/>
        <end position="597"/>
    </location>
</feature>
<evidence type="ECO:0000313" key="18">
    <source>
        <dbReference type="Proteomes" id="UP000238479"/>
    </source>
</evidence>
<dbReference type="PROSITE" id="PS50089">
    <property type="entry name" value="ZF_RING_2"/>
    <property type="match status" value="1"/>
</dbReference>
<dbReference type="Gene3D" id="3.30.420.10">
    <property type="entry name" value="Ribonuclease H-like superfamily/Ribonuclease H"/>
    <property type="match status" value="1"/>
</dbReference>
<dbReference type="CDD" id="cd22582">
    <property type="entry name" value="BRcat_RBR_unk"/>
    <property type="match status" value="1"/>
</dbReference>
<evidence type="ECO:0000259" key="15">
    <source>
        <dbReference type="PROSITE" id="PS50089"/>
    </source>
</evidence>
<keyword evidence="8" id="KW-0479">Metal-binding</keyword>
<dbReference type="InterPro" id="IPR012337">
    <property type="entry name" value="RNaseH-like_sf"/>
</dbReference>
<evidence type="ECO:0000256" key="5">
    <source>
        <dbReference type="ARBA" id="ARBA00005884"/>
    </source>
</evidence>
<comment type="similarity">
    <text evidence="5">Belongs to the RBR family. Ariadne subfamily.</text>
</comment>
<evidence type="ECO:0000313" key="17">
    <source>
        <dbReference type="EMBL" id="PRQ33731.1"/>
    </source>
</evidence>
<dbReference type="Pfam" id="PF01485">
    <property type="entry name" value="IBR"/>
    <property type="match status" value="2"/>
</dbReference>
<evidence type="ECO:0000256" key="8">
    <source>
        <dbReference type="ARBA" id="ARBA00022723"/>
    </source>
</evidence>
<feature type="region of interest" description="Disordered" evidence="14">
    <location>
        <begin position="573"/>
        <end position="684"/>
    </location>
</feature>
<comment type="catalytic activity">
    <reaction evidence="1">
        <text>[E2 ubiquitin-conjugating enzyme]-S-ubiquitinyl-L-cysteine + [acceptor protein]-L-lysine = [E2 ubiquitin-conjugating enzyme]-L-cysteine + [acceptor protein]-N(6)-ubiquitinyl-L-lysine.</text>
        <dbReference type="EC" id="2.3.2.31"/>
    </reaction>
</comment>
<dbReference type="EMBL" id="PDCK01000043">
    <property type="protein sequence ID" value="PRQ33731.1"/>
    <property type="molecule type" value="Genomic_DNA"/>
</dbReference>
<organism evidence="17 18">
    <name type="scientific">Rosa chinensis</name>
    <name type="common">China rose</name>
    <dbReference type="NCBI Taxonomy" id="74649"/>
    <lineage>
        <taxon>Eukaryota</taxon>
        <taxon>Viridiplantae</taxon>
        <taxon>Streptophyta</taxon>
        <taxon>Embryophyta</taxon>
        <taxon>Tracheophyta</taxon>
        <taxon>Spermatophyta</taxon>
        <taxon>Magnoliopsida</taxon>
        <taxon>eudicotyledons</taxon>
        <taxon>Gunneridae</taxon>
        <taxon>Pentapetalae</taxon>
        <taxon>rosids</taxon>
        <taxon>fabids</taxon>
        <taxon>Rosales</taxon>
        <taxon>Rosaceae</taxon>
        <taxon>Rosoideae</taxon>
        <taxon>Rosoideae incertae sedis</taxon>
        <taxon>Rosa</taxon>
    </lineage>
</organism>
<dbReference type="InterPro" id="IPR036397">
    <property type="entry name" value="RNaseH_sf"/>
</dbReference>
<evidence type="ECO:0000256" key="12">
    <source>
        <dbReference type="ARBA" id="ARBA00022833"/>
    </source>
</evidence>
<evidence type="ECO:0000256" key="14">
    <source>
        <dbReference type="SAM" id="MobiDB-lite"/>
    </source>
</evidence>
<dbReference type="PROSITE" id="PS51873">
    <property type="entry name" value="TRIAD"/>
    <property type="match status" value="1"/>
</dbReference>
<dbReference type="EC" id="2.3.2.31" evidence="6"/>
<dbReference type="CDD" id="cd22584">
    <property type="entry name" value="Rcat_RBR_unk"/>
    <property type="match status" value="1"/>
</dbReference>
<evidence type="ECO:0000256" key="1">
    <source>
        <dbReference type="ARBA" id="ARBA00001798"/>
    </source>
</evidence>
<dbReference type="FunFam" id="3.30.420.10:FF:000076">
    <property type="entry name" value="RBR-type E3 ubiquitin transferase"/>
    <property type="match status" value="1"/>
</dbReference>
<dbReference type="Pfam" id="PF13456">
    <property type="entry name" value="RVT_3"/>
    <property type="match status" value="1"/>
</dbReference>
<dbReference type="PROSITE" id="PS00518">
    <property type="entry name" value="ZF_RING_1"/>
    <property type="match status" value="1"/>
</dbReference>
<evidence type="ECO:0000256" key="10">
    <source>
        <dbReference type="ARBA" id="ARBA00022771"/>
    </source>
</evidence>
<dbReference type="SMART" id="SM00647">
    <property type="entry name" value="IBR"/>
    <property type="match status" value="2"/>
</dbReference>
<dbReference type="PANTHER" id="PTHR11685">
    <property type="entry name" value="RBR FAMILY RING FINGER AND IBR DOMAIN-CONTAINING"/>
    <property type="match status" value="1"/>
</dbReference>
<keyword evidence="9" id="KW-0677">Repeat</keyword>
<dbReference type="SUPFAM" id="SSF57850">
    <property type="entry name" value="RING/U-box"/>
    <property type="match status" value="2"/>
</dbReference>
<evidence type="ECO:0000256" key="11">
    <source>
        <dbReference type="ARBA" id="ARBA00022786"/>
    </source>
</evidence>
<comment type="pathway">
    <text evidence="4">Protein modification; protein ubiquitination.</text>
</comment>
<comment type="cofactor">
    <cofactor evidence="2">
        <name>Zn(2+)</name>
        <dbReference type="ChEBI" id="CHEBI:29105"/>
    </cofactor>
</comment>
<reference evidence="17 18" key="1">
    <citation type="journal article" date="2018" name="Nat. Genet.">
        <title>The Rosa genome provides new insights in the design of modern roses.</title>
        <authorList>
            <person name="Bendahmane M."/>
        </authorList>
    </citation>
    <scope>NUCLEOTIDE SEQUENCE [LARGE SCALE GENOMIC DNA]</scope>
    <source>
        <strain evidence="18">cv. Old Blush</strain>
    </source>
</reference>
<feature type="compositionally biased region" description="Acidic residues" evidence="14">
    <location>
        <begin position="607"/>
        <end position="623"/>
    </location>
</feature>
<proteinExistence type="inferred from homology"/>
<dbReference type="GO" id="GO:0008270">
    <property type="term" value="F:zinc ion binding"/>
    <property type="evidence" value="ECO:0007669"/>
    <property type="project" value="UniProtKB-KW"/>
</dbReference>
<dbReference type="GO" id="GO:0003676">
    <property type="term" value="F:nucleic acid binding"/>
    <property type="evidence" value="ECO:0007669"/>
    <property type="project" value="InterPro"/>
</dbReference>
<dbReference type="InterPro" id="IPR013083">
    <property type="entry name" value="Znf_RING/FYVE/PHD"/>
</dbReference>
<keyword evidence="12" id="KW-0862">Zinc</keyword>
<dbReference type="GO" id="GO:0004523">
    <property type="term" value="F:RNA-DNA hybrid ribonuclease activity"/>
    <property type="evidence" value="ECO:0007669"/>
    <property type="project" value="InterPro"/>
</dbReference>
<dbReference type="UniPathway" id="UPA00143"/>
<feature type="compositionally biased region" description="Basic and acidic residues" evidence="14">
    <location>
        <begin position="624"/>
        <end position="638"/>
    </location>
</feature>
<dbReference type="AlphaFoldDB" id="A0A2P6QHS5"/>
<keyword evidence="7" id="KW-0808">Transferase</keyword>
<feature type="region of interest" description="Disordered" evidence="14">
    <location>
        <begin position="1"/>
        <end position="20"/>
    </location>
</feature>
<feature type="domain" description="RING-type" evidence="16">
    <location>
        <begin position="290"/>
        <end position="511"/>
    </location>
</feature>
<feature type="compositionally biased region" description="Acidic residues" evidence="14">
    <location>
        <begin position="644"/>
        <end position="660"/>
    </location>
</feature>
<dbReference type="InterPro" id="IPR002156">
    <property type="entry name" value="RNaseH_domain"/>
</dbReference>
<dbReference type="InterPro" id="IPR001841">
    <property type="entry name" value="Znf_RING"/>
</dbReference>
<dbReference type="STRING" id="74649.A0A2P6QHS5"/>
<keyword evidence="11" id="KW-0833">Ubl conjugation pathway</keyword>
<evidence type="ECO:0000256" key="4">
    <source>
        <dbReference type="ARBA" id="ARBA00004906"/>
    </source>
</evidence>
<keyword evidence="10 13" id="KW-0863">Zinc-finger</keyword>
<evidence type="ECO:0000256" key="3">
    <source>
        <dbReference type="ARBA" id="ARBA00003976"/>
    </source>
</evidence>
<dbReference type="Gramene" id="PRQ33731">
    <property type="protein sequence ID" value="PRQ33731"/>
    <property type="gene ID" value="RchiOBHm_Chr5g0060891"/>
</dbReference>
<dbReference type="Gene3D" id="3.30.40.10">
    <property type="entry name" value="Zinc/RING finger domain, C3HC4 (zinc finger)"/>
    <property type="match status" value="1"/>
</dbReference>
<evidence type="ECO:0000256" key="7">
    <source>
        <dbReference type="ARBA" id="ARBA00022679"/>
    </source>
</evidence>
<dbReference type="InterPro" id="IPR044066">
    <property type="entry name" value="TRIAD_supradom"/>
</dbReference>
<evidence type="ECO:0000259" key="16">
    <source>
        <dbReference type="PROSITE" id="PS51873"/>
    </source>
</evidence>
<feature type="compositionally biased region" description="Acidic residues" evidence="14">
    <location>
        <begin position="669"/>
        <end position="684"/>
    </location>
</feature>
<dbReference type="InterPro" id="IPR002867">
    <property type="entry name" value="IBR_dom"/>
</dbReference>
<evidence type="ECO:0000256" key="6">
    <source>
        <dbReference type="ARBA" id="ARBA00012251"/>
    </source>
</evidence>
<evidence type="ECO:0000256" key="2">
    <source>
        <dbReference type="ARBA" id="ARBA00001947"/>
    </source>
</evidence>
<dbReference type="SUPFAM" id="SSF53098">
    <property type="entry name" value="Ribonuclease H-like"/>
    <property type="match status" value="1"/>
</dbReference>
<name>A0A2P6QHS5_ROSCH</name>
<evidence type="ECO:0000256" key="9">
    <source>
        <dbReference type="ARBA" id="ARBA00022737"/>
    </source>
</evidence>
<sequence length="745" mass="84882">MASTSGVPRSDHRRDDDDDFMDIDTLDYDTEIAFNLQLQEALTASLAPQPPSSAARNDAASVLVRLEQALKDRVHSEIELRRVRDDLARVIHDAKVAREIADIPDDEWEKSGGDFAKPFDGGSSAAEAAAASVESEFRLYFKGLVSEEQVGDRKLVLAGIGVAICDPRDNLVFEVRKPLIGNGLSRNSAQLKALIEGLTAALSLGLKRISFFCDNYPIFQFVNGKWPAKQRKVVNLVNQVKSLRSKFTQCNSRLVPRLEIKFAFKLARDAIESQSLSQMKPAESTTHKNVKETCVICMEDSDVSQMFSVDGCLHRYCYSCMKQHVEVKLLHGILPKCPHEDCKSDLSVDSCAKFLTPKHVDTMRQRIKEASIPATERVYCPYPRCSLLMSKSEVLQHAKKTLMGAVEQSGLRRCMKCHYLFCINCKVPWHRNITCADYKKSNPNPPEEDTKLKFLASSKLWRQCVKCSHMIELLEGCYHMTCRCNYEFCYNCGAEWKDKKATCTCPLWIEDNILHEDDDFDGESDSESEVEFVSEHDGCHYCGAEWKDRKATCSCPLSDEDSSSDGQVDKYFEEEEDDDEDEDYNDDEYQSEDEEEKEVGGHKYENNSEDEYESESGVSEEEVQERQVQEQFLGKDIENQILSDEGEYYGVEEEEDDNNGEDFNNSECQSEDEEENEVGGDEYENEGIVVEDEVQEGQIQEEVLDMDMGDHISSYDDDIYFDVEYEEDEEENYCDFDCCDSDLDF</sequence>
<dbReference type="OMA" id="CAKFLTP"/>
<keyword evidence="18" id="KW-1185">Reference proteome</keyword>
<dbReference type="GO" id="GO:0016567">
    <property type="term" value="P:protein ubiquitination"/>
    <property type="evidence" value="ECO:0007669"/>
    <property type="project" value="UniProtKB-UniPathway"/>
</dbReference>
<dbReference type="Proteomes" id="UP000238479">
    <property type="component" value="Chromosome 5"/>
</dbReference>